<dbReference type="InterPro" id="IPR034732">
    <property type="entry name" value="EPHD"/>
</dbReference>
<dbReference type="InterPro" id="IPR036045">
    <property type="entry name" value="Sec1-like_sf"/>
</dbReference>
<organism evidence="29 30">
    <name type="scientific">Bagarius yarrelli</name>
    <name type="common">Goonch</name>
    <name type="synonym">Bagrus yarrelli</name>
    <dbReference type="NCBI Taxonomy" id="175774"/>
    <lineage>
        <taxon>Eukaryota</taxon>
        <taxon>Metazoa</taxon>
        <taxon>Chordata</taxon>
        <taxon>Craniata</taxon>
        <taxon>Vertebrata</taxon>
        <taxon>Euteleostomi</taxon>
        <taxon>Actinopterygii</taxon>
        <taxon>Neopterygii</taxon>
        <taxon>Teleostei</taxon>
        <taxon>Ostariophysi</taxon>
        <taxon>Siluriformes</taxon>
        <taxon>Sisoridae</taxon>
        <taxon>Sisorinae</taxon>
        <taxon>Bagarius</taxon>
    </lineage>
</organism>
<evidence type="ECO:0000256" key="10">
    <source>
        <dbReference type="ARBA" id="ARBA00022679"/>
    </source>
</evidence>
<dbReference type="GO" id="GO:0016192">
    <property type="term" value="P:vesicle-mediated transport"/>
    <property type="evidence" value="ECO:0007669"/>
    <property type="project" value="InterPro"/>
</dbReference>
<dbReference type="Gene3D" id="3.40.50.410">
    <property type="entry name" value="von Willebrand factor, type A domain"/>
    <property type="match status" value="2"/>
</dbReference>
<evidence type="ECO:0000256" key="25">
    <source>
        <dbReference type="ARBA" id="ARBA00082889"/>
    </source>
</evidence>
<evidence type="ECO:0000256" key="20">
    <source>
        <dbReference type="ARBA" id="ARBA00023180"/>
    </source>
</evidence>
<evidence type="ECO:0000256" key="11">
    <source>
        <dbReference type="ARBA" id="ARBA00022723"/>
    </source>
</evidence>
<dbReference type="SMART" id="SM00327">
    <property type="entry name" value="VWA"/>
    <property type="match status" value="2"/>
</dbReference>
<dbReference type="PROSITE" id="PS50820">
    <property type="entry name" value="LCCL"/>
    <property type="match status" value="1"/>
</dbReference>
<dbReference type="Gene3D" id="3.40.50.2060">
    <property type="match status" value="1"/>
</dbReference>
<keyword evidence="14" id="KW-0863">Zinc-finger</keyword>
<dbReference type="PROSITE" id="PS01359">
    <property type="entry name" value="ZF_PHD_1"/>
    <property type="match status" value="2"/>
</dbReference>
<dbReference type="Pfam" id="PF26054">
    <property type="entry name" value="PHD_G2E3"/>
    <property type="match status" value="1"/>
</dbReference>
<keyword evidence="10" id="KW-0808">Transferase</keyword>
<evidence type="ECO:0000256" key="1">
    <source>
        <dbReference type="ARBA" id="ARBA00003388"/>
    </source>
</evidence>
<evidence type="ECO:0000313" key="29">
    <source>
        <dbReference type="EMBL" id="TSW08338.1"/>
    </source>
</evidence>
<dbReference type="Proteomes" id="UP000319801">
    <property type="component" value="Unassembled WGS sequence"/>
</dbReference>
<dbReference type="SUPFAM" id="SSF57903">
    <property type="entry name" value="FYVE/PHD zinc finger"/>
    <property type="match status" value="1"/>
</dbReference>
<dbReference type="SMART" id="SM00249">
    <property type="entry name" value="PHD"/>
    <property type="match status" value="3"/>
</dbReference>
<sequence>MKKQTKKRAVEHDDDINDICKLCRRCDDCPDKYGEKITVKEANLSVHYYCLLMSSGIFQRGQENEGIHGFLVDDIKKEAQRSAKLRCMVCKKLGASIGCSIKQCRQMVHLPCGMEQEFIFQFTDLFPSFCQKHRPTQICSSSPTLPLSCSICLEPIKPVLSYSVLKCPACHGSWFHRDCVQNQANSAALYFFRCTLCNNSDQFQQEMLRMGIHIPERDASWELEENAYGELLQVYEHCDAVKCSCEKGRDYSAQSGFFEIVRCKFCGSSGTHRKCSSLKLYDTTWSCDDCKAAVEGTVSTLPNHVKSPLAERQERKRLIKRCLSSIHSSFLSKRFCTDANPSEILRDLATQVSVQQITTVLVKNDGVVEAALQAVRQSDFNPCHTLSVSFNREKPSQKVGTQRRFLRLLLQKLQNSSIFEGPQYSKILVLNSQALRDDLYFEIGSLLALSLVHGGPPVAFFSRALYYTLFHYPTDYKFTAKDLGDVTIQHNIRKIAQSSSLKELRRVVRSIAHYLQVAGCWREITKLSDKNLLMEDILNFHFIIRMQLPLQRSARVSWIPPGPTGYKECQSVVRNKEQLLPFTNSYLYMVLEAALKRMLNFNTPPLKNTTVEPVWKVLIYDRFGQDIISPLLSVKELRDMGITLHLLLHSDRDPIPDVPAIYFVMPTEENIDRICQDLRNQVYESYYLNFISAISRSKLEDIASAALAANAVNQVTKVFDQYLNFITLEDDMFVLCNQNKEQISYHAINKPDIMDTDMEAIMDNIVDSLFCFFVTLGAVPIIRCPRGNAAEMVAVKLDKKLRENLRDARNSLFTGDTMGTGQFSFQRPLFVLADRNLDLATPLHHTWTYQALIHDVLDFHLNRVSLEESVGSENSPAGARPKKKNIKSYDLTAADKFWQKHKGSPFPEVAESVQEELDTYRTQEGEVKRLKSIMGLEGEDEGAISMLSDNTAKLTSAVSSLPELLEKKRLIDLHTNVATAVLDHIKSRKLDVYFEFEEKLMSKSTLDKSLLDIISDPDAGTPEDKMRLFLIYYITSQQPPSEGDLDQYKKALTDAGCDLYPLNYIKQWKAFTKMAAAPASYGNSGVKPMGLFSRVMNTGSQFVMEGVKNLVLKQHETDDYRYFDPKMLRGSESSIPRNKNPFQEAIVFVVGGGNYIEYQNLVDYTRTKQGKKVMYGCSELFNAAQFLKQMSPVSPSVRFVFLHVLGRTDILIITTPFAVPISCGTRDADLADSSQSRALVLCPANCTLLKLSVFGSGIYASISSICGAALHSGIIGASGGAVEIQKLAGKSHYHSSYAHGIQTQSLSSWSASFTVTRSISLPMEVSSQTITADIPASGADCLVDIALILDGSYHIGHRRFNLQKNFIGRLAAMLKVGPDGPHVGVVQASEVPQIEFYLGNYSMPKDVLFALKEVAFGGGNTNTGKAILHTVRNFFNPDFGMRRGHPRIIVAFIDGWPSDNLQDAAVMARENGINLFIVNVAKPIPEEMGMVRDQDFMKKAGCKDNDFFSMTIPSWFSTSKFVKPLAQKLCSIDQLLCSKTCYNSVNLGFLIDGSSSVGETNFKLVLSLLSSIARNFDISDIGSRIGAVQFTYDQRLEFGFSDHTNKDQALKALQNIPYLSGGTATGDAITFAMENLFQPRSMGMGKKFLIIVTDGQSYDDVRGPAIAAQRQGITVFTVGVAWAPMEDLRAMASEPKETHTFFTREFSGLEQFEQPIVRAICRDFTEFN</sequence>
<dbReference type="Gene3D" id="3.90.830.10">
    <property type="entry name" value="Syntaxin Binding Protein 1, Chain A, domain 2"/>
    <property type="match status" value="1"/>
</dbReference>
<dbReference type="InterPro" id="IPR001965">
    <property type="entry name" value="Znf_PHD"/>
</dbReference>
<keyword evidence="9" id="KW-0964">Secreted</keyword>
<dbReference type="CDD" id="cd15669">
    <property type="entry name" value="ePHD_PHF7_G2E3_like"/>
    <property type="match status" value="1"/>
</dbReference>
<dbReference type="InterPro" id="IPR035983">
    <property type="entry name" value="Hect_E3_ubiquitin_ligase"/>
</dbReference>
<keyword evidence="18" id="KW-0472">Membrane</keyword>
<gene>
    <name evidence="29" type="ORF">Baya_13534</name>
</gene>
<dbReference type="EMBL" id="VCAZ01000130">
    <property type="protein sequence ID" value="TSW08338.1"/>
    <property type="molecule type" value="Genomic_DNA"/>
</dbReference>
<dbReference type="Pfam" id="PF03815">
    <property type="entry name" value="LCCL"/>
    <property type="match status" value="1"/>
</dbReference>
<dbReference type="SUPFAM" id="SSF53300">
    <property type="entry name" value="vWA-like"/>
    <property type="match status" value="2"/>
</dbReference>
<reference evidence="29 30" key="1">
    <citation type="journal article" date="2019" name="Genome Biol. Evol.">
        <title>Whole-Genome Sequencing of the Giant Devil Catfish, Bagarius yarrelli.</title>
        <authorList>
            <person name="Jiang W."/>
            <person name="Lv Y."/>
            <person name="Cheng L."/>
            <person name="Yang K."/>
            <person name="Chao B."/>
            <person name="Wang X."/>
            <person name="Li Y."/>
            <person name="Pan X."/>
            <person name="You X."/>
            <person name="Zhang Y."/>
            <person name="Yang J."/>
            <person name="Li J."/>
            <person name="Zhang X."/>
            <person name="Liu S."/>
            <person name="Sun C."/>
            <person name="Yang J."/>
            <person name="Shi Q."/>
        </authorList>
    </citation>
    <scope>NUCLEOTIDE SEQUENCE [LARGE SCALE GENOMIC DNA]</scope>
    <source>
        <strain evidence="29">JWS20170419001</strain>
        <tissue evidence="29">Muscle</tissue>
    </source>
</reference>
<dbReference type="FunFam" id="1.25.40.60:FF:000002">
    <property type="entry name" value="Sec1 family domain containing 1"/>
    <property type="match status" value="1"/>
</dbReference>
<dbReference type="SUPFAM" id="SSF56204">
    <property type="entry name" value="Hect, E3 ligase catalytic domain"/>
    <property type="match status" value="1"/>
</dbReference>
<comment type="pathway">
    <text evidence="5">Protein modification; protein ubiquitination.</text>
</comment>
<dbReference type="Gene3D" id="1.25.40.60">
    <property type="match status" value="1"/>
</dbReference>
<dbReference type="CDD" id="cd15496">
    <property type="entry name" value="PHD_PHF7_G2E3_like"/>
    <property type="match status" value="1"/>
</dbReference>
<dbReference type="Pfam" id="PF00092">
    <property type="entry name" value="VWA"/>
    <property type="match status" value="2"/>
</dbReference>
<dbReference type="FunFam" id="2.170.130.20:FF:000001">
    <property type="entry name" value="Cysteine-rich secretory protein LCCL domain-containing 1"/>
    <property type="match status" value="1"/>
</dbReference>
<keyword evidence="13" id="KW-0677">Repeat</keyword>
<dbReference type="SMART" id="SM00603">
    <property type="entry name" value="LCCL"/>
    <property type="match status" value="1"/>
</dbReference>
<evidence type="ECO:0000256" key="19">
    <source>
        <dbReference type="ARBA" id="ARBA00023157"/>
    </source>
</evidence>
<dbReference type="FunFam" id="3.40.50.2060:FF:000002">
    <property type="entry name" value="sec1 family domain-containing protein 1"/>
    <property type="match status" value="1"/>
</dbReference>
<keyword evidence="30" id="KW-1185">Reference proteome</keyword>
<dbReference type="Gene3D" id="3.30.40.10">
    <property type="entry name" value="Zinc/RING finger domain, C3HC4 (zinc finger)"/>
    <property type="match status" value="2"/>
</dbReference>
<dbReference type="GO" id="GO:0008270">
    <property type="term" value="F:zinc ion binding"/>
    <property type="evidence" value="ECO:0007669"/>
    <property type="project" value="UniProtKB-KW"/>
</dbReference>
<dbReference type="Pfam" id="PF00995">
    <property type="entry name" value="Sec1"/>
    <property type="match status" value="1"/>
</dbReference>
<dbReference type="PROSITE" id="PS51805">
    <property type="entry name" value="EPHD"/>
    <property type="match status" value="1"/>
</dbReference>
<keyword evidence="17" id="KW-0813">Transport</keyword>
<evidence type="ECO:0000256" key="15">
    <source>
        <dbReference type="ARBA" id="ARBA00022786"/>
    </source>
</evidence>
<evidence type="ECO:0000256" key="9">
    <source>
        <dbReference type="ARBA" id="ARBA00022525"/>
    </source>
</evidence>
<keyword evidence="19" id="KW-1015">Disulfide bond</keyword>
<dbReference type="InterPro" id="IPR001619">
    <property type="entry name" value="Sec1-like"/>
</dbReference>
<dbReference type="Gene3D" id="3.40.50.1910">
    <property type="match status" value="1"/>
</dbReference>
<evidence type="ECO:0000256" key="21">
    <source>
        <dbReference type="ARBA" id="ARBA00023242"/>
    </source>
</evidence>
<dbReference type="CDD" id="cd15489">
    <property type="entry name" value="PHD_SF"/>
    <property type="match status" value="1"/>
</dbReference>
<evidence type="ECO:0000256" key="6">
    <source>
        <dbReference type="ARBA" id="ARBA00009884"/>
    </source>
</evidence>
<evidence type="ECO:0000256" key="3">
    <source>
        <dbReference type="ARBA" id="ARBA00004496"/>
    </source>
</evidence>
<comment type="function">
    <text evidence="1">Plays a role in the control of cell shape and motility in the trabecular meshwork.</text>
</comment>
<dbReference type="InterPro" id="IPR036609">
    <property type="entry name" value="LCCL_sf"/>
</dbReference>
<dbReference type="OrthoDB" id="10251230at2759"/>
<dbReference type="GO" id="GO:0005634">
    <property type="term" value="C:nucleus"/>
    <property type="evidence" value="ECO:0007669"/>
    <property type="project" value="UniProtKB-SubCell"/>
</dbReference>
<evidence type="ECO:0000259" key="27">
    <source>
        <dbReference type="PROSITE" id="PS50820"/>
    </source>
</evidence>
<comment type="caution">
    <text evidence="29">The sequence shown here is derived from an EMBL/GenBank/DDBJ whole genome shotgun (WGS) entry which is preliminary data.</text>
</comment>
<protein>
    <recommendedName>
        <fullName evidence="7">Cochlin</fullName>
    </recommendedName>
    <alternativeName>
        <fullName evidence="24">Sec1 family domain-containing protein 1</fullName>
    </alternativeName>
    <alternativeName>
        <fullName evidence="25">Syntaxin-binding protein 1-like 2</fullName>
    </alternativeName>
</protein>
<dbReference type="InterPro" id="IPR002035">
    <property type="entry name" value="VWF_A"/>
</dbReference>
<evidence type="ECO:0000256" key="4">
    <source>
        <dbReference type="ARBA" id="ARBA00004613"/>
    </source>
</evidence>
<evidence type="ECO:0000256" key="23">
    <source>
        <dbReference type="ARBA" id="ARBA00055860"/>
    </source>
</evidence>
<dbReference type="InterPro" id="IPR011011">
    <property type="entry name" value="Znf_FYVE_PHD"/>
</dbReference>
<dbReference type="InterPro" id="IPR043127">
    <property type="entry name" value="Sec-1-like_dom3a"/>
</dbReference>
<dbReference type="CDD" id="cd01472">
    <property type="entry name" value="vWA_collagen"/>
    <property type="match status" value="1"/>
</dbReference>
<dbReference type="Gene3D" id="3.90.1750.10">
    <property type="entry name" value="Hect, E3 ligase catalytic domains"/>
    <property type="match status" value="1"/>
</dbReference>
<keyword evidence="12" id="KW-0732">Signal</keyword>
<feature type="domain" description="VWFA" evidence="26">
    <location>
        <begin position="1546"/>
        <end position="1716"/>
    </location>
</feature>
<dbReference type="FunFam" id="3.40.50.410:FF:000029">
    <property type="entry name" value="Cochlin"/>
    <property type="match status" value="1"/>
</dbReference>
<dbReference type="GO" id="GO:0005576">
    <property type="term" value="C:extracellular region"/>
    <property type="evidence" value="ECO:0007669"/>
    <property type="project" value="UniProtKB-SubCell"/>
</dbReference>
<dbReference type="InterPro" id="IPR019786">
    <property type="entry name" value="Zinc_finger_PHD-type_CS"/>
</dbReference>
<evidence type="ECO:0000259" key="28">
    <source>
        <dbReference type="PROSITE" id="PS51805"/>
    </source>
</evidence>
<keyword evidence="15" id="KW-0833">Ubl conjugation pathway</keyword>
<feature type="domain" description="LCCL" evidence="27">
    <location>
        <begin position="1217"/>
        <end position="1313"/>
    </location>
</feature>
<comment type="function">
    <text evidence="23">Plays a role in SNARE-pin assembly and Golgi-to-ER retrograde transport via its interaction with COG4. Involved in vesicular transport between the endoplasmic reticulum and the Golgi.</text>
</comment>
<keyword evidence="17" id="KW-0653">Protein transport</keyword>
<dbReference type="InterPro" id="IPR042013">
    <property type="entry name" value="PHF7/G2E3_ePHD"/>
</dbReference>
<name>A0A556V619_BAGYA</name>
<evidence type="ECO:0000256" key="14">
    <source>
        <dbReference type="ARBA" id="ARBA00022771"/>
    </source>
</evidence>
<dbReference type="Gene3D" id="2.170.130.20">
    <property type="entry name" value="LCCL-like domain"/>
    <property type="match status" value="1"/>
</dbReference>
<evidence type="ECO:0000256" key="2">
    <source>
        <dbReference type="ARBA" id="ARBA00004123"/>
    </source>
</evidence>
<dbReference type="InterPro" id="IPR013083">
    <property type="entry name" value="Znf_RING/FYVE/PHD"/>
</dbReference>
<dbReference type="InterPro" id="IPR004043">
    <property type="entry name" value="LCCL"/>
</dbReference>
<keyword evidence="16" id="KW-0862">Zinc</keyword>
<dbReference type="InterPro" id="IPR043154">
    <property type="entry name" value="Sec-1-like_dom1"/>
</dbReference>
<dbReference type="InterPro" id="IPR027482">
    <property type="entry name" value="Sec1-like_dom2"/>
</dbReference>
<evidence type="ECO:0000256" key="22">
    <source>
        <dbReference type="ARBA" id="ARBA00037843"/>
    </source>
</evidence>
<dbReference type="GO" id="GO:0007605">
    <property type="term" value="P:sensory perception of sound"/>
    <property type="evidence" value="ECO:0007669"/>
    <property type="project" value="UniProtKB-ARBA"/>
</dbReference>
<evidence type="ECO:0000256" key="5">
    <source>
        <dbReference type="ARBA" id="ARBA00004906"/>
    </source>
</evidence>
<comment type="subcellular location">
    <subcellularLocation>
        <location evidence="3">Cytoplasm</location>
    </subcellularLocation>
    <subcellularLocation>
        <location evidence="22">Golgi apparatus</location>
        <location evidence="22">Golgi stack membrane</location>
        <topology evidence="22">Peripheral membrane protein</topology>
    </subcellularLocation>
    <subcellularLocation>
        <location evidence="2">Nucleus</location>
    </subcellularLocation>
    <subcellularLocation>
        <location evidence="4">Secreted</location>
    </subcellularLocation>
</comment>
<dbReference type="GO" id="GO:0032580">
    <property type="term" value="C:Golgi cisterna membrane"/>
    <property type="evidence" value="ECO:0007669"/>
    <property type="project" value="UniProtKB-SubCell"/>
</dbReference>
<evidence type="ECO:0000256" key="16">
    <source>
        <dbReference type="ARBA" id="ARBA00022833"/>
    </source>
</evidence>
<accession>A0A556V619</accession>
<feature type="domain" description="VWFA" evidence="26">
    <location>
        <begin position="1344"/>
        <end position="1535"/>
    </location>
</feature>
<evidence type="ECO:0000256" key="24">
    <source>
        <dbReference type="ARBA" id="ARBA00067725"/>
    </source>
</evidence>
<comment type="similarity">
    <text evidence="6">Belongs to the STXBP/unc-18/SEC1 family.</text>
</comment>
<dbReference type="GO" id="GO:0004842">
    <property type="term" value="F:ubiquitin-protein transferase activity"/>
    <property type="evidence" value="ECO:0007669"/>
    <property type="project" value="InterPro"/>
</dbReference>
<dbReference type="FunFam" id="3.40.50.410:FF:000009">
    <property type="entry name" value="Putative vitrin"/>
    <property type="match status" value="1"/>
</dbReference>
<evidence type="ECO:0000256" key="12">
    <source>
        <dbReference type="ARBA" id="ARBA00022729"/>
    </source>
</evidence>
<keyword evidence="8" id="KW-0963">Cytoplasm</keyword>
<dbReference type="SUPFAM" id="SSF56815">
    <property type="entry name" value="Sec1/munc18-like (SM) proteins"/>
    <property type="match status" value="1"/>
</dbReference>
<evidence type="ECO:0000256" key="13">
    <source>
        <dbReference type="ARBA" id="ARBA00022737"/>
    </source>
</evidence>
<dbReference type="SUPFAM" id="SSF69848">
    <property type="entry name" value="LCCL domain"/>
    <property type="match status" value="1"/>
</dbReference>
<dbReference type="FunFam" id="3.30.40.10:FF:000132">
    <property type="entry name" value="G2/M phase-specific E3 ubiquitin-protein ligase"/>
    <property type="match status" value="1"/>
</dbReference>
<keyword evidence="20" id="KW-0325">Glycoprotein</keyword>
<keyword evidence="11" id="KW-0479">Metal-binding</keyword>
<evidence type="ECO:0000256" key="8">
    <source>
        <dbReference type="ARBA" id="ARBA00022490"/>
    </source>
</evidence>
<keyword evidence="21" id="KW-0539">Nucleus</keyword>
<evidence type="ECO:0000313" key="30">
    <source>
        <dbReference type="Proteomes" id="UP000319801"/>
    </source>
</evidence>
<evidence type="ECO:0000256" key="18">
    <source>
        <dbReference type="ARBA" id="ARBA00023136"/>
    </source>
</evidence>
<evidence type="ECO:0000256" key="17">
    <source>
        <dbReference type="ARBA" id="ARBA00022927"/>
    </source>
</evidence>
<dbReference type="InterPro" id="IPR059102">
    <property type="entry name" value="PHD_PHF7/G2E3-like"/>
</dbReference>
<dbReference type="GO" id="GO:0015031">
    <property type="term" value="P:protein transport"/>
    <property type="evidence" value="ECO:0007669"/>
    <property type="project" value="UniProtKB-KW"/>
</dbReference>
<dbReference type="InterPro" id="IPR036465">
    <property type="entry name" value="vWFA_dom_sf"/>
</dbReference>
<evidence type="ECO:0000259" key="26">
    <source>
        <dbReference type="PROSITE" id="PS50234"/>
    </source>
</evidence>
<feature type="domain" description="PHD-type" evidence="28">
    <location>
        <begin position="23"/>
        <end position="134"/>
    </location>
</feature>
<evidence type="ECO:0000256" key="7">
    <source>
        <dbReference type="ARBA" id="ARBA00013828"/>
    </source>
</evidence>
<proteinExistence type="inferred from homology"/>
<dbReference type="PANTHER" id="PTHR11679">
    <property type="entry name" value="VESICLE PROTEIN SORTING-ASSOCIATED"/>
    <property type="match status" value="1"/>
</dbReference>
<dbReference type="PRINTS" id="PR00453">
    <property type="entry name" value="VWFADOMAIN"/>
</dbReference>
<dbReference type="Pfam" id="PF13771">
    <property type="entry name" value="zf-HC5HC2H"/>
    <property type="match status" value="1"/>
</dbReference>
<dbReference type="PROSITE" id="PS50234">
    <property type="entry name" value="VWFA"/>
    <property type="match status" value="2"/>
</dbReference>